<sequence>MQEQHLKKRKQNQDFKNIKKIKEEEIEQKFPLRASNLLGRIYSVSVALPGSIIENAQSAELKTYLAGQLARAFSIYKVDEIVIFNESGIPHNNKLENNNNINKKKNNNNGGIIKRKGGNNISSDSNVFLARILQYLETPQYLRKELFPVHQDLKYAGLLNPLDCPHHVRQDEKSRFREGVVTGKQLKNGEKGSLVDAGLTKNVIIEQSLKVGIRLTLDMGNYEIDGRYIKAEVVSPKIPKQNGLYWGYQIRIADSLSKVFTESPYPDGYDVTIGTSERGNIVDDAIDELPEFRHLLIVFGGLGGLEAAIDTDQDLKCNGEEADALFDLWINTCPNQGSRTIRTEEAVLITMATLRTAIDKKGCRE</sequence>
<dbReference type="InterPro" id="IPR029028">
    <property type="entry name" value="Alpha/beta_knot_MTases"/>
</dbReference>
<dbReference type="InterPro" id="IPR012340">
    <property type="entry name" value="NA-bd_OB-fold"/>
</dbReference>
<dbReference type="EMBL" id="PQFF01000293">
    <property type="protein sequence ID" value="RHZ64617.1"/>
    <property type="molecule type" value="Genomic_DNA"/>
</dbReference>
<evidence type="ECO:0000256" key="2">
    <source>
        <dbReference type="SAM" id="MobiDB-lite"/>
    </source>
</evidence>
<dbReference type="Pfam" id="PF02598">
    <property type="entry name" value="Methyltrn_RNA_3"/>
    <property type="match status" value="1"/>
</dbReference>
<dbReference type="InterPro" id="IPR003750">
    <property type="entry name" value="Put_MeTrfase-C9orf114-like"/>
</dbReference>
<dbReference type="SUPFAM" id="SSF50249">
    <property type="entry name" value="Nucleic acid-binding proteins"/>
    <property type="match status" value="1"/>
</dbReference>
<evidence type="ECO:0000313" key="3">
    <source>
        <dbReference type="EMBL" id="RHZ64617.1"/>
    </source>
</evidence>
<name>A0A397HNV2_9GLOM</name>
<feature type="region of interest" description="Disordered" evidence="2">
    <location>
        <begin position="95"/>
        <end position="116"/>
    </location>
</feature>
<protein>
    <recommendedName>
        <fullName evidence="5">RNA methyltransferase</fullName>
    </recommendedName>
</protein>
<dbReference type="CDD" id="cd18086">
    <property type="entry name" value="HsC9orf114-like"/>
    <property type="match status" value="1"/>
</dbReference>
<reference evidence="3 4" key="1">
    <citation type="submission" date="2018-08" db="EMBL/GenBank/DDBJ databases">
        <title>Genome and evolution of the arbuscular mycorrhizal fungus Diversispora epigaea (formerly Glomus versiforme) and its bacterial endosymbionts.</title>
        <authorList>
            <person name="Sun X."/>
            <person name="Fei Z."/>
            <person name="Harrison M."/>
        </authorList>
    </citation>
    <scope>NUCLEOTIDE SEQUENCE [LARGE SCALE GENOMIC DNA]</scope>
    <source>
        <strain evidence="3 4">IT104</strain>
    </source>
</reference>
<dbReference type="InterPro" id="IPR029026">
    <property type="entry name" value="tRNA_m1G_MTases_N"/>
</dbReference>
<dbReference type="STRING" id="1348612.A0A397HNV2"/>
<evidence type="ECO:0000256" key="1">
    <source>
        <dbReference type="ARBA" id="ARBA00009841"/>
    </source>
</evidence>
<evidence type="ECO:0000313" key="4">
    <source>
        <dbReference type="Proteomes" id="UP000266861"/>
    </source>
</evidence>
<organism evidence="3 4">
    <name type="scientific">Diversispora epigaea</name>
    <dbReference type="NCBI Taxonomy" id="1348612"/>
    <lineage>
        <taxon>Eukaryota</taxon>
        <taxon>Fungi</taxon>
        <taxon>Fungi incertae sedis</taxon>
        <taxon>Mucoromycota</taxon>
        <taxon>Glomeromycotina</taxon>
        <taxon>Glomeromycetes</taxon>
        <taxon>Diversisporales</taxon>
        <taxon>Diversisporaceae</taxon>
        <taxon>Diversispora</taxon>
    </lineage>
</organism>
<dbReference type="Gene3D" id="2.40.50.140">
    <property type="entry name" value="Nucleic acid-binding proteins"/>
    <property type="match status" value="1"/>
</dbReference>
<accession>A0A397HNV2</accession>
<dbReference type="Gene3D" id="3.40.1280.10">
    <property type="match status" value="1"/>
</dbReference>
<proteinExistence type="inferred from homology"/>
<feature type="compositionally biased region" description="Low complexity" evidence="2">
    <location>
        <begin position="95"/>
        <end position="112"/>
    </location>
</feature>
<comment type="similarity">
    <text evidence="1">Belongs to the class IV-like SAM-binding methyltransferase superfamily.</text>
</comment>
<gene>
    <name evidence="3" type="ORF">Glove_321g37</name>
</gene>
<dbReference type="SUPFAM" id="SSF75217">
    <property type="entry name" value="alpha/beta knot"/>
    <property type="match status" value="1"/>
</dbReference>
<comment type="caution">
    <text evidence="3">The sequence shown here is derived from an EMBL/GenBank/DDBJ whole genome shotgun (WGS) entry which is preliminary data.</text>
</comment>
<dbReference type="AlphaFoldDB" id="A0A397HNV2"/>
<dbReference type="PANTHER" id="PTHR12150">
    <property type="entry name" value="CLASS IV SAM-BINDING METHYLTRANSFERASE-RELATED"/>
    <property type="match status" value="1"/>
</dbReference>
<dbReference type="Proteomes" id="UP000266861">
    <property type="component" value="Unassembled WGS sequence"/>
</dbReference>
<dbReference type="PANTHER" id="PTHR12150:SF13">
    <property type="entry name" value="METHYLTRANSFERASE C9ORF114-RELATED"/>
    <property type="match status" value="1"/>
</dbReference>
<dbReference type="OrthoDB" id="361029at2759"/>
<keyword evidence="4" id="KW-1185">Reference proteome</keyword>
<evidence type="ECO:0008006" key="5">
    <source>
        <dbReference type="Google" id="ProtNLM"/>
    </source>
</evidence>